<dbReference type="RefSeq" id="WP_264321549.1">
    <property type="nucleotide sequence ID" value="NZ_JADEXN010000182.1"/>
</dbReference>
<evidence type="ECO:0000256" key="1">
    <source>
        <dbReference type="ARBA" id="ARBA00008138"/>
    </source>
</evidence>
<dbReference type="InterPro" id="IPR011610">
    <property type="entry name" value="SAM_mthyl_Trfase_ML2640-like"/>
</dbReference>
<dbReference type="PANTHER" id="PTHR43619">
    <property type="entry name" value="S-ADENOSYL-L-METHIONINE-DEPENDENT METHYLTRANSFERASE YKTD-RELATED"/>
    <property type="match status" value="1"/>
</dbReference>
<evidence type="ECO:0000256" key="4">
    <source>
        <dbReference type="RuleBase" id="RU362030"/>
    </source>
</evidence>
<reference evidence="5" key="1">
    <citation type="submission" date="2020-10" db="EMBL/GenBank/DDBJ databases">
        <authorList>
            <person name="Castelo-Branco R."/>
            <person name="Eusebio N."/>
            <person name="Adriana R."/>
            <person name="Vieira A."/>
            <person name="Brugerolle De Fraissinette N."/>
            <person name="Rezende De Castro R."/>
            <person name="Schneider M.P."/>
            <person name="Vasconcelos V."/>
            <person name="Leao P.N."/>
        </authorList>
    </citation>
    <scope>NUCLEOTIDE SEQUENCE</scope>
    <source>
        <strain evidence="5">LEGE 11467</strain>
    </source>
</reference>
<protein>
    <recommendedName>
        <fullName evidence="4">S-adenosyl-L-methionine-dependent methyltransferase</fullName>
        <ecNumber evidence="4">2.1.1.-</ecNumber>
    </recommendedName>
</protein>
<comment type="caution">
    <text evidence="5">The sequence shown here is derived from an EMBL/GenBank/DDBJ whole genome shotgun (WGS) entry which is preliminary data.</text>
</comment>
<organism evidence="5 6">
    <name type="scientific">Zarconia navalis LEGE 11467</name>
    <dbReference type="NCBI Taxonomy" id="1828826"/>
    <lineage>
        <taxon>Bacteria</taxon>
        <taxon>Bacillati</taxon>
        <taxon>Cyanobacteriota</taxon>
        <taxon>Cyanophyceae</taxon>
        <taxon>Oscillatoriophycideae</taxon>
        <taxon>Oscillatoriales</taxon>
        <taxon>Oscillatoriales incertae sedis</taxon>
        <taxon>Zarconia</taxon>
        <taxon>Zarconia navalis</taxon>
    </lineage>
</organism>
<keyword evidence="3 5" id="KW-0808">Transferase</keyword>
<evidence type="ECO:0000313" key="6">
    <source>
        <dbReference type="Proteomes" id="UP000621799"/>
    </source>
</evidence>
<accession>A0A928ZA28</accession>
<keyword evidence="2 4" id="KW-0489">Methyltransferase</keyword>
<dbReference type="Proteomes" id="UP000621799">
    <property type="component" value="Unassembled WGS sequence"/>
</dbReference>
<keyword evidence="4" id="KW-0949">S-adenosyl-L-methionine</keyword>
<evidence type="ECO:0000256" key="2">
    <source>
        <dbReference type="ARBA" id="ARBA00022603"/>
    </source>
</evidence>
<comment type="similarity">
    <text evidence="1 4">Belongs to the UPF0677 family.</text>
</comment>
<gene>
    <name evidence="5" type="ORF">IQ235_11145</name>
</gene>
<dbReference type="InterPro" id="IPR029063">
    <property type="entry name" value="SAM-dependent_MTases_sf"/>
</dbReference>
<dbReference type="NCBIfam" id="TIGR00027">
    <property type="entry name" value="mthyl_TIGR00027"/>
    <property type="match status" value="1"/>
</dbReference>
<comment type="function">
    <text evidence="4">Exhibits S-adenosyl-L-methionine-dependent methyltransferase activity.</text>
</comment>
<dbReference type="SUPFAM" id="SSF53335">
    <property type="entry name" value="S-adenosyl-L-methionine-dependent methyltransferases"/>
    <property type="match status" value="1"/>
</dbReference>
<dbReference type="AlphaFoldDB" id="A0A928ZA28"/>
<evidence type="ECO:0000256" key="3">
    <source>
        <dbReference type="ARBA" id="ARBA00022679"/>
    </source>
</evidence>
<evidence type="ECO:0000313" key="5">
    <source>
        <dbReference type="EMBL" id="MBE9041336.1"/>
    </source>
</evidence>
<dbReference type="GO" id="GO:0008168">
    <property type="term" value="F:methyltransferase activity"/>
    <property type="evidence" value="ECO:0007669"/>
    <property type="project" value="UniProtKB-UniRule"/>
</dbReference>
<dbReference type="InterPro" id="IPR007213">
    <property type="entry name" value="Ppm1/Ppm2/Tcmp"/>
</dbReference>
<dbReference type="Gene3D" id="3.40.50.150">
    <property type="entry name" value="Vaccinia Virus protein VP39"/>
    <property type="match status" value="1"/>
</dbReference>
<dbReference type="PANTHER" id="PTHR43619:SF2">
    <property type="entry name" value="S-ADENOSYL-L-METHIONINE-DEPENDENT METHYLTRANSFERASES SUPERFAMILY PROTEIN"/>
    <property type="match status" value="1"/>
</dbReference>
<dbReference type="Pfam" id="PF04072">
    <property type="entry name" value="LCM"/>
    <property type="match status" value="1"/>
</dbReference>
<proteinExistence type="inferred from homology"/>
<keyword evidence="6" id="KW-1185">Reference proteome</keyword>
<dbReference type="EC" id="2.1.1.-" evidence="4"/>
<name>A0A928ZA28_9CYAN</name>
<dbReference type="EMBL" id="JADEXN010000182">
    <property type="protein sequence ID" value="MBE9041336.1"/>
    <property type="molecule type" value="Genomic_DNA"/>
</dbReference>
<dbReference type="GO" id="GO:0032259">
    <property type="term" value="P:methylation"/>
    <property type="evidence" value="ECO:0007669"/>
    <property type="project" value="UniProtKB-KW"/>
</dbReference>
<sequence length="287" mass="33806">MAIEWKNKTNKGAAFLKLAHQYQSDILLEDRYIRWFFDESDLEFLKQNPLNAIAQPQDDEEHFQHLAYWYIILREKYGDRAIEASISAGCKQLILLGSGYDTRFFRLSTIKENSVKTFEIDLPETIEEKQKCLRSKLGVIPRDLSLISLDLNRDNLNRIFEYGFESKVPTIYVWQGVSYYLERDSISKVLDYIKLQMAPGSVFVFDCCSPLMTFKNDRIPGININIEHLAKIGEPYRFGMYGDEMEEWLKEKGFNEIEILQFNDLEEMFCEKRTFPANMWYIVTVRA</sequence>